<dbReference type="InterPro" id="IPR045653">
    <property type="entry name" value="DUF6396"/>
</dbReference>
<feature type="chain" id="PRO_5032521240" evidence="1">
    <location>
        <begin position="36"/>
        <end position="353"/>
    </location>
</feature>
<dbReference type="Gene3D" id="1.25.40.10">
    <property type="entry name" value="Tetratricopeptide repeat domain"/>
    <property type="match status" value="1"/>
</dbReference>
<dbReference type="AlphaFoldDB" id="A0A845GVK9"/>
<comment type="caution">
    <text evidence="3">The sequence shown here is derived from an EMBL/GenBank/DDBJ whole genome shotgun (WGS) entry which is preliminary data.</text>
</comment>
<evidence type="ECO:0000256" key="1">
    <source>
        <dbReference type="SAM" id="SignalP"/>
    </source>
</evidence>
<dbReference type="SUPFAM" id="SSF81901">
    <property type="entry name" value="HCP-like"/>
    <property type="match status" value="1"/>
</dbReference>
<dbReference type="RefSeq" id="WP_161086306.1">
    <property type="nucleotide sequence ID" value="NZ_WWCX01000072.1"/>
</dbReference>
<organism evidence="3 4">
    <name type="scientific">Duganella vulcania</name>
    <dbReference type="NCBI Taxonomy" id="2692166"/>
    <lineage>
        <taxon>Bacteria</taxon>
        <taxon>Pseudomonadati</taxon>
        <taxon>Pseudomonadota</taxon>
        <taxon>Betaproteobacteria</taxon>
        <taxon>Burkholderiales</taxon>
        <taxon>Oxalobacteraceae</taxon>
        <taxon>Telluria group</taxon>
        <taxon>Duganella</taxon>
    </lineage>
</organism>
<dbReference type="PANTHER" id="PTHR11102:SF160">
    <property type="entry name" value="ERAD-ASSOCIATED E3 UBIQUITIN-PROTEIN LIGASE COMPONENT HRD3"/>
    <property type="match status" value="1"/>
</dbReference>
<dbReference type="EMBL" id="WWCX01000072">
    <property type="protein sequence ID" value="MYM97400.1"/>
    <property type="molecule type" value="Genomic_DNA"/>
</dbReference>
<reference evidence="3" key="1">
    <citation type="submission" date="2019-12" db="EMBL/GenBank/DDBJ databases">
        <title>Novel species isolated from a subtropical stream in China.</title>
        <authorList>
            <person name="Lu H."/>
        </authorList>
    </citation>
    <scope>NUCLEOTIDE SEQUENCE [LARGE SCALE GENOMIC DNA]</scope>
    <source>
        <strain evidence="3">FT81W</strain>
    </source>
</reference>
<gene>
    <name evidence="3" type="ORF">GTP90_26470</name>
</gene>
<feature type="signal peptide" evidence="1">
    <location>
        <begin position="1"/>
        <end position="35"/>
    </location>
</feature>
<dbReference type="InterPro" id="IPR011990">
    <property type="entry name" value="TPR-like_helical_dom_sf"/>
</dbReference>
<keyword evidence="1" id="KW-0732">Signal</keyword>
<evidence type="ECO:0000259" key="2">
    <source>
        <dbReference type="Pfam" id="PF19933"/>
    </source>
</evidence>
<sequence length="353" mass="39697">MSIASMNVLNKIRPYALALLSFGTLLVVESSSASAKEVTPIQLEKFSLAAPPTPCVREKDHMPSTRDPVAYQLFNEARKIWRSKPWGQLTEQQEDRIFDDTRKAAALGDWEARVLLAELYTRGLENKKRNSPRSLGEISKEIELAHTKVVDLARTAADAGQPWGWYSLAVAYENGYGNLVKNTDKAMAYYLYAAKLGSPEAQMALADTYFKTQQWQNETALRRCAYQQGHGPAAYILGLRAGYDKRYAEALQIYQQGVKFGSGACARALNAVFQQGAWGWNFEEEFKGLKALGIHMDREREKRYESIYEALEINPDLRFSKLDLLLPLPPSKLPAWPGVNNLADVVPDDHPTY</sequence>
<dbReference type="Proteomes" id="UP000447355">
    <property type="component" value="Unassembled WGS sequence"/>
</dbReference>
<accession>A0A845GVK9</accession>
<dbReference type="InterPro" id="IPR050767">
    <property type="entry name" value="Sel1_AlgK"/>
</dbReference>
<name>A0A845GVK9_9BURK</name>
<dbReference type="PANTHER" id="PTHR11102">
    <property type="entry name" value="SEL-1-LIKE PROTEIN"/>
    <property type="match status" value="1"/>
</dbReference>
<dbReference type="Pfam" id="PF19933">
    <property type="entry name" value="DUF6396"/>
    <property type="match status" value="1"/>
</dbReference>
<protein>
    <submittedName>
        <fullName evidence="3">Sel1 repeat family protein</fullName>
    </submittedName>
</protein>
<feature type="domain" description="DUF6396" evidence="2">
    <location>
        <begin position="283"/>
        <end position="339"/>
    </location>
</feature>
<proteinExistence type="predicted"/>
<evidence type="ECO:0000313" key="3">
    <source>
        <dbReference type="EMBL" id="MYM97400.1"/>
    </source>
</evidence>
<evidence type="ECO:0000313" key="4">
    <source>
        <dbReference type="Proteomes" id="UP000447355"/>
    </source>
</evidence>